<protein>
    <submittedName>
        <fullName evidence="2">Uncharacterized protein</fullName>
    </submittedName>
</protein>
<feature type="compositionally biased region" description="Polar residues" evidence="1">
    <location>
        <begin position="16"/>
        <end position="25"/>
    </location>
</feature>
<evidence type="ECO:0000313" key="2">
    <source>
        <dbReference type="EMBL" id="KFF31288.1"/>
    </source>
</evidence>
<feature type="region of interest" description="Disordered" evidence="1">
    <location>
        <begin position="1"/>
        <end position="66"/>
    </location>
</feature>
<reference evidence="2 3" key="1">
    <citation type="journal article" date="2014" name="Appl. Environ. Microbiol.">
        <title>Genomic encyclopedia of type strains of the genus Bifidobacterium.</title>
        <authorList>
            <person name="Milani C."/>
            <person name="Lugli G.A."/>
            <person name="Duranti S."/>
            <person name="Turroni F."/>
            <person name="Bottacini F."/>
            <person name="Mangifesta M."/>
            <person name="Sanchez B."/>
            <person name="Viappiani A."/>
            <person name="Mancabelli L."/>
            <person name="Taminiau B."/>
            <person name="Delcenserie V."/>
            <person name="Barrangou R."/>
            <person name="Margolles A."/>
            <person name="van Sinderen D."/>
            <person name="Ventura M."/>
        </authorList>
    </citation>
    <scope>NUCLEOTIDE SEQUENCE [LARGE SCALE GENOMIC DNA]</scope>
    <source>
        <strain evidence="2 3">DSM 19703</strain>
    </source>
</reference>
<evidence type="ECO:0000313" key="3">
    <source>
        <dbReference type="Proteomes" id="UP000028730"/>
    </source>
</evidence>
<evidence type="ECO:0000256" key="1">
    <source>
        <dbReference type="SAM" id="MobiDB-lite"/>
    </source>
</evidence>
<organism evidence="2 3">
    <name type="scientific">Bifidobacterium bombi DSM 19703</name>
    <dbReference type="NCBI Taxonomy" id="1341695"/>
    <lineage>
        <taxon>Bacteria</taxon>
        <taxon>Bacillati</taxon>
        <taxon>Actinomycetota</taxon>
        <taxon>Actinomycetes</taxon>
        <taxon>Bifidobacteriales</taxon>
        <taxon>Bifidobacteriaceae</taxon>
        <taxon>Bifidobacterium</taxon>
    </lineage>
</organism>
<gene>
    <name evidence="2" type="ORF">BBOMB_0629</name>
</gene>
<accession>A0A080N2P9</accession>
<comment type="caution">
    <text evidence="2">The sequence shown here is derived from an EMBL/GenBank/DDBJ whole genome shotgun (WGS) entry which is preliminary data.</text>
</comment>
<keyword evidence="3" id="KW-1185">Reference proteome</keyword>
<dbReference type="Proteomes" id="UP000028730">
    <property type="component" value="Unassembled WGS sequence"/>
</dbReference>
<proteinExistence type="predicted"/>
<feature type="compositionally biased region" description="Basic and acidic residues" evidence="1">
    <location>
        <begin position="26"/>
        <end position="44"/>
    </location>
</feature>
<dbReference type="EMBL" id="ATLK01000001">
    <property type="protein sequence ID" value="KFF31288.1"/>
    <property type="molecule type" value="Genomic_DNA"/>
</dbReference>
<sequence length="77" mass="8169">MSLDGTGHPAPAEAANQLSKQSSMQPHEKSSRRTSDGDAPKESTDPGTCGMRHTTFTSMAPAENRSSHAALTLWLDS</sequence>
<dbReference type="AlphaFoldDB" id="A0A080N2P9"/>
<name>A0A080N2P9_9BIFI</name>